<gene>
    <name evidence="2" type="ORF">VZ94_11690</name>
</gene>
<accession>A0A0F3III1</accession>
<feature type="domain" description="Transposase IS200-like" evidence="1">
    <location>
        <begin position="1"/>
        <end position="119"/>
    </location>
</feature>
<keyword evidence="3" id="KW-1185">Reference proteome</keyword>
<dbReference type="GO" id="GO:0006313">
    <property type="term" value="P:DNA transposition"/>
    <property type="evidence" value="ECO:0007669"/>
    <property type="project" value="InterPro"/>
</dbReference>
<dbReference type="Gene3D" id="3.30.70.1290">
    <property type="entry name" value="Transposase IS200-like"/>
    <property type="match status" value="1"/>
</dbReference>
<dbReference type="Proteomes" id="UP000033684">
    <property type="component" value="Unassembled WGS sequence"/>
</dbReference>
<name>A0A0F3III1_9GAMM</name>
<proteinExistence type="predicted"/>
<dbReference type="PANTHER" id="PTHR36966:SF1">
    <property type="entry name" value="REP-ASSOCIATED TYROSINE TRANSPOSASE"/>
    <property type="match status" value="1"/>
</dbReference>
<reference evidence="2 3" key="2">
    <citation type="journal article" date="2016" name="Microb. Ecol.">
        <title>Genome Characteristics of a Novel Type I Methanotroph (Sn10-6) Isolated from a Flooded Indian Rice Field.</title>
        <authorList>
            <person name="Rahalkar M.C."/>
            <person name="Pandit P.S."/>
            <person name="Dhakephalkar P.K."/>
            <person name="Pore S."/>
            <person name="Arora P."/>
            <person name="Kapse N."/>
        </authorList>
    </citation>
    <scope>NUCLEOTIDE SEQUENCE [LARGE SCALE GENOMIC DNA]</scope>
    <source>
        <strain evidence="2 3">Sn10-6</strain>
    </source>
</reference>
<dbReference type="InterPro" id="IPR052715">
    <property type="entry name" value="RAYT_transposase"/>
</dbReference>
<dbReference type="GO" id="GO:0004803">
    <property type="term" value="F:transposase activity"/>
    <property type="evidence" value="ECO:0007669"/>
    <property type="project" value="InterPro"/>
</dbReference>
<dbReference type="OrthoDB" id="9794403at2"/>
<organism evidence="2 3">
    <name type="scientific">Methylocucumis oryzae</name>
    <dbReference type="NCBI Taxonomy" id="1632867"/>
    <lineage>
        <taxon>Bacteria</taxon>
        <taxon>Pseudomonadati</taxon>
        <taxon>Pseudomonadota</taxon>
        <taxon>Gammaproteobacteria</taxon>
        <taxon>Methylococcales</taxon>
        <taxon>Methylococcaceae</taxon>
        <taxon>Methylocucumis</taxon>
    </lineage>
</organism>
<dbReference type="SUPFAM" id="SSF143422">
    <property type="entry name" value="Transposase IS200-like"/>
    <property type="match status" value="1"/>
</dbReference>
<dbReference type="EMBL" id="LAJX01000116">
    <property type="protein sequence ID" value="KJV06368.1"/>
    <property type="molecule type" value="Genomic_DNA"/>
</dbReference>
<evidence type="ECO:0000313" key="3">
    <source>
        <dbReference type="Proteomes" id="UP000033684"/>
    </source>
</evidence>
<protein>
    <submittedName>
        <fullName evidence="2">Transposase</fullName>
    </submittedName>
</protein>
<comment type="caution">
    <text evidence="2">The sequence shown here is derived from an EMBL/GenBank/DDBJ whole genome shotgun (WGS) entry which is preliminary data.</text>
</comment>
<dbReference type="SMART" id="SM01321">
    <property type="entry name" value="Y1_Tnp"/>
    <property type="match status" value="1"/>
</dbReference>
<dbReference type="InterPro" id="IPR036515">
    <property type="entry name" value="Transposase_17_sf"/>
</dbReference>
<dbReference type="PATRIC" id="fig|1632867.3.peg.496"/>
<dbReference type="NCBIfam" id="NF047646">
    <property type="entry name" value="REP_Tyr_transpos"/>
    <property type="match status" value="1"/>
</dbReference>
<reference evidence="3" key="1">
    <citation type="submission" date="2015-03" db="EMBL/GenBank/DDBJ databases">
        <title>Draft genome sequence of a novel methanotroph (Sn10-6) isolated from flooded ricefield rhizosphere in India.</title>
        <authorList>
            <person name="Pandit P.S."/>
            <person name="Pore S.D."/>
            <person name="Arora P."/>
            <person name="Kapse N.G."/>
            <person name="Dhakephalkar P.K."/>
            <person name="Rahalkar M.C."/>
        </authorList>
    </citation>
    <scope>NUCLEOTIDE SEQUENCE [LARGE SCALE GENOMIC DNA]</scope>
    <source>
        <strain evidence="3">Sn10-6</strain>
    </source>
</reference>
<dbReference type="InterPro" id="IPR002686">
    <property type="entry name" value="Transposase_17"/>
</dbReference>
<evidence type="ECO:0000313" key="2">
    <source>
        <dbReference type="EMBL" id="KJV06368.1"/>
    </source>
</evidence>
<sequence>MTYRRQCFLCDERVRSALRAGINLARKEHPFSIDAWVLLPDHLHCIWTLPPDDADFGIRWAIIKRYVTKQCNPELKRDDWMKPSKVKRKESTLWQRRFWEHQIRDDQDFEKHVDYIHYNPVKHGLVKQVLDWPYSTFHRYVKNGVYGHDWTGICSEEQMVDVGEP</sequence>
<dbReference type="GO" id="GO:0043565">
    <property type="term" value="F:sequence-specific DNA binding"/>
    <property type="evidence" value="ECO:0007669"/>
    <property type="project" value="TreeGrafter"/>
</dbReference>
<dbReference type="AlphaFoldDB" id="A0A0F3III1"/>
<evidence type="ECO:0000259" key="1">
    <source>
        <dbReference type="SMART" id="SM01321"/>
    </source>
</evidence>
<dbReference type="PANTHER" id="PTHR36966">
    <property type="entry name" value="REP-ASSOCIATED TYROSINE TRANSPOSASE"/>
    <property type="match status" value="1"/>
</dbReference>